<name>A0A8S9KKT5_BRACR</name>
<gene>
    <name evidence="1" type="ORF">F2Q70_00043498</name>
</gene>
<dbReference type="EMBL" id="QGKY02000164">
    <property type="protein sequence ID" value="KAF2595025.1"/>
    <property type="molecule type" value="Genomic_DNA"/>
</dbReference>
<evidence type="ECO:0000313" key="1">
    <source>
        <dbReference type="EMBL" id="KAF2595025.1"/>
    </source>
</evidence>
<proteinExistence type="predicted"/>
<protein>
    <submittedName>
        <fullName evidence="1">Uncharacterized protein</fullName>
    </submittedName>
</protein>
<sequence>MSSFAAALNNHSFPDSKQTDPVVEVQWLAFKSARKTVELAIIDFDFLEIL</sequence>
<reference evidence="1" key="1">
    <citation type="submission" date="2019-12" db="EMBL/GenBank/DDBJ databases">
        <title>Genome sequencing and annotation of Brassica cretica.</title>
        <authorList>
            <person name="Studholme D.J."/>
            <person name="Sarris P.F."/>
        </authorList>
    </citation>
    <scope>NUCLEOTIDE SEQUENCE</scope>
    <source>
        <strain evidence="1">PFS-102/07</strain>
        <tissue evidence="1">Leaf</tissue>
    </source>
</reference>
<dbReference type="AlphaFoldDB" id="A0A8S9KKT5"/>
<accession>A0A8S9KKT5</accession>
<comment type="caution">
    <text evidence="1">The sequence shown here is derived from an EMBL/GenBank/DDBJ whole genome shotgun (WGS) entry which is preliminary data.</text>
</comment>
<organism evidence="1">
    <name type="scientific">Brassica cretica</name>
    <name type="common">Mustard</name>
    <dbReference type="NCBI Taxonomy" id="69181"/>
    <lineage>
        <taxon>Eukaryota</taxon>
        <taxon>Viridiplantae</taxon>
        <taxon>Streptophyta</taxon>
        <taxon>Embryophyta</taxon>
        <taxon>Tracheophyta</taxon>
        <taxon>Spermatophyta</taxon>
        <taxon>Magnoliopsida</taxon>
        <taxon>eudicotyledons</taxon>
        <taxon>Gunneridae</taxon>
        <taxon>Pentapetalae</taxon>
        <taxon>rosids</taxon>
        <taxon>malvids</taxon>
        <taxon>Brassicales</taxon>
        <taxon>Brassicaceae</taxon>
        <taxon>Brassiceae</taxon>
        <taxon>Brassica</taxon>
    </lineage>
</organism>